<dbReference type="EMBL" id="JBANAX010000166">
    <property type="protein sequence ID" value="KAL1219940.1"/>
    <property type="molecule type" value="Genomic_DNA"/>
</dbReference>
<keyword evidence="2" id="KW-1185">Reference proteome</keyword>
<evidence type="ECO:0000313" key="1">
    <source>
        <dbReference type="EMBL" id="KAL1219940.1"/>
    </source>
</evidence>
<protein>
    <recommendedName>
        <fullName evidence="3">Retrotransposon gag domain-containing protein</fullName>
    </recommendedName>
</protein>
<name>A0ABD1BRZ4_CARAN</name>
<proteinExistence type="predicted"/>
<gene>
    <name evidence="1" type="ORF">V5N11_021718</name>
</gene>
<accession>A0ABD1BRZ4</accession>
<reference evidence="1 2" key="1">
    <citation type="submission" date="2024-04" db="EMBL/GenBank/DDBJ databases">
        <title>Genome assembly C_amara_ONT_v2.</title>
        <authorList>
            <person name="Yant L."/>
            <person name="Moore C."/>
            <person name="Slenker M."/>
        </authorList>
    </citation>
    <scope>NUCLEOTIDE SEQUENCE [LARGE SCALE GENOMIC DNA]</scope>
    <source>
        <tissue evidence="1">Leaf</tissue>
    </source>
</reference>
<comment type="caution">
    <text evidence="1">The sequence shown here is derived from an EMBL/GenBank/DDBJ whole genome shotgun (WGS) entry which is preliminary data.</text>
</comment>
<evidence type="ECO:0008006" key="3">
    <source>
        <dbReference type="Google" id="ProtNLM"/>
    </source>
</evidence>
<organism evidence="1 2">
    <name type="scientific">Cardamine amara subsp. amara</name>
    <dbReference type="NCBI Taxonomy" id="228776"/>
    <lineage>
        <taxon>Eukaryota</taxon>
        <taxon>Viridiplantae</taxon>
        <taxon>Streptophyta</taxon>
        <taxon>Embryophyta</taxon>
        <taxon>Tracheophyta</taxon>
        <taxon>Spermatophyta</taxon>
        <taxon>Magnoliopsida</taxon>
        <taxon>eudicotyledons</taxon>
        <taxon>Gunneridae</taxon>
        <taxon>Pentapetalae</taxon>
        <taxon>rosids</taxon>
        <taxon>malvids</taxon>
        <taxon>Brassicales</taxon>
        <taxon>Brassicaceae</taxon>
        <taxon>Cardamineae</taxon>
        <taxon>Cardamine</taxon>
    </lineage>
</organism>
<dbReference type="AlphaFoldDB" id="A0ABD1BRZ4"/>
<dbReference type="Proteomes" id="UP001558713">
    <property type="component" value="Unassembled WGS sequence"/>
</dbReference>
<evidence type="ECO:0000313" key="2">
    <source>
        <dbReference type="Proteomes" id="UP001558713"/>
    </source>
</evidence>
<sequence>MSFVEFQIFDGVAGELRPWISWLEDFFVREDFTVDEKLNLAQSLLEGVAESWFYQRKRMKGFQTWEALKRSLLYRFGNFDDSERIKLIS</sequence>